<dbReference type="OrthoDB" id="6372180at2"/>
<dbReference type="SUPFAM" id="SSF48452">
    <property type="entry name" value="TPR-like"/>
    <property type="match status" value="1"/>
</dbReference>
<sequence>MRTKYLIIAFTALLAMAGAIFLTVDSANADSLEEVLKEAEEAYESKEWKESIQLYYEALDMDASNVEARLALSKSYMHIDKDIEAIAILNFGIDKQKSEPDFYKLLSKIYLANENVSKALEVLEKGQQNSKDESLKKFYEEFVANIQIHTERALVQKGFERKVTLTWEDDEGDVIPLKGEWELENTTVGTITPKKNKETLVFKAQKVGKTNLQVKWESITRKIEFKVADQVLTELKTDPVKIEKLAKDQTLDVSVTALDEAGEKMDITPVWSTSEGTVEVKEQKGQSNTLTATKEGKDTLKILYLDYKKEIDLLVDGEMKTVQTGVKGQGSVSVYPNQETFPVGEEISLKAVPSAGWKFAGWNGDLTTTSNTANLKVEKNMDVTAIFERATHDLQLSVSGEGKIIKDKQGSTFNHSEEVSLKAQAADGWKFEGWEGSATGSSATVDVKMDKDRSVKAIFTKVEEPEPEPEEEDTTNEDNGDEEEPAPEPAVYQLNTGVSGEGSIQKDQSGNEFKEGSNVQLTAKPQEGWVFKGWSGDISGSSATVTVSMDQDKTIQAIFEKKPEPETYSLSTSVIGEGTVNTSRTSAQEGESITVEAVPAKGWKFVKWQGGTSGTNSVTKVTMDQNKEVTAVFERIHGKPE</sequence>
<feature type="coiled-coil region" evidence="1">
    <location>
        <begin position="22"/>
        <end position="49"/>
    </location>
</feature>
<dbReference type="STRING" id="402384.HM131_05075"/>
<reference evidence="5 6" key="1">
    <citation type="submission" date="2017-04" db="EMBL/GenBank/DDBJ databases">
        <title>The whole genome sequencing and assembly of Halobacillus mangrovi strain.</title>
        <authorList>
            <person name="Lee S.-J."/>
            <person name="Park M.-K."/>
            <person name="Kim J.-Y."/>
            <person name="Lee Y.-J."/>
            <person name="Yi H."/>
            <person name="Bahn Y.-S."/>
            <person name="Kim J.F."/>
            <person name="Lee D.-W."/>
        </authorList>
    </citation>
    <scope>NUCLEOTIDE SEQUENCE [LARGE SCALE GENOMIC DNA]</scope>
    <source>
        <strain evidence="5 6">KTB 131</strain>
    </source>
</reference>
<feature type="compositionally biased region" description="Acidic residues" evidence="2">
    <location>
        <begin position="465"/>
        <end position="486"/>
    </location>
</feature>
<gene>
    <name evidence="5" type="ORF">HM131_05075</name>
</gene>
<evidence type="ECO:0000256" key="2">
    <source>
        <dbReference type="SAM" id="MobiDB-lite"/>
    </source>
</evidence>
<dbReference type="Pfam" id="PF18998">
    <property type="entry name" value="Flg_new_2"/>
    <property type="match status" value="4"/>
</dbReference>
<protein>
    <recommendedName>
        <fullName evidence="4">Bacterial repeat domain-containing protein</fullName>
    </recommendedName>
</protein>
<dbReference type="Gene3D" id="2.60.40.1080">
    <property type="match status" value="1"/>
</dbReference>
<dbReference type="KEGG" id="hmn:HM131_05075"/>
<evidence type="ECO:0000259" key="4">
    <source>
        <dbReference type="Pfam" id="PF18998"/>
    </source>
</evidence>
<dbReference type="Proteomes" id="UP000192527">
    <property type="component" value="Chromosome"/>
</dbReference>
<feature type="domain" description="Bacterial repeat" evidence="4">
    <location>
        <begin position="568"/>
        <end position="636"/>
    </location>
</feature>
<keyword evidence="6" id="KW-1185">Reference proteome</keyword>
<dbReference type="Pfam" id="PF14559">
    <property type="entry name" value="TPR_19"/>
    <property type="match status" value="1"/>
</dbReference>
<dbReference type="AlphaFoldDB" id="A0A1W5ZSK1"/>
<evidence type="ECO:0000313" key="6">
    <source>
        <dbReference type="Proteomes" id="UP000192527"/>
    </source>
</evidence>
<evidence type="ECO:0000256" key="3">
    <source>
        <dbReference type="SAM" id="SignalP"/>
    </source>
</evidence>
<keyword evidence="1" id="KW-0175">Coiled coil</keyword>
<feature type="domain" description="Bacterial repeat" evidence="4">
    <location>
        <begin position="493"/>
        <end position="562"/>
    </location>
</feature>
<dbReference type="InterPro" id="IPR011990">
    <property type="entry name" value="TPR-like_helical_dom_sf"/>
</dbReference>
<dbReference type="EMBL" id="CP020772">
    <property type="protein sequence ID" value="ARI76245.1"/>
    <property type="molecule type" value="Genomic_DNA"/>
</dbReference>
<feature type="chain" id="PRO_5012732429" description="Bacterial repeat domain-containing protein" evidence="3">
    <location>
        <begin position="30"/>
        <end position="641"/>
    </location>
</feature>
<feature type="domain" description="Bacterial repeat" evidence="4">
    <location>
        <begin position="397"/>
        <end position="462"/>
    </location>
</feature>
<accession>A0A1W5ZSK1</accession>
<keyword evidence="3" id="KW-0732">Signal</keyword>
<feature type="compositionally biased region" description="Polar residues" evidence="2">
    <location>
        <begin position="505"/>
        <end position="521"/>
    </location>
</feature>
<organism evidence="5 6">
    <name type="scientific">Halobacillus mangrovi</name>
    <dbReference type="NCBI Taxonomy" id="402384"/>
    <lineage>
        <taxon>Bacteria</taxon>
        <taxon>Bacillati</taxon>
        <taxon>Bacillota</taxon>
        <taxon>Bacilli</taxon>
        <taxon>Bacillales</taxon>
        <taxon>Bacillaceae</taxon>
        <taxon>Halobacillus</taxon>
    </lineage>
</organism>
<feature type="domain" description="Bacterial repeat" evidence="4">
    <location>
        <begin position="322"/>
        <end position="390"/>
    </location>
</feature>
<name>A0A1W5ZSK1_9BACI</name>
<proteinExistence type="predicted"/>
<feature type="signal peptide" evidence="3">
    <location>
        <begin position="1"/>
        <end position="29"/>
    </location>
</feature>
<evidence type="ECO:0000256" key="1">
    <source>
        <dbReference type="SAM" id="Coils"/>
    </source>
</evidence>
<dbReference type="InterPro" id="IPR044060">
    <property type="entry name" value="Bacterial_rp_domain"/>
</dbReference>
<feature type="region of interest" description="Disordered" evidence="2">
    <location>
        <begin position="459"/>
        <end position="521"/>
    </location>
</feature>
<evidence type="ECO:0000313" key="5">
    <source>
        <dbReference type="EMBL" id="ARI76245.1"/>
    </source>
</evidence>
<dbReference type="RefSeq" id="WP_085028587.1">
    <property type="nucleotide sequence ID" value="NZ_CP020772.1"/>
</dbReference>
<dbReference type="Gene3D" id="1.25.40.10">
    <property type="entry name" value="Tetratricopeptide repeat domain"/>
    <property type="match status" value="1"/>
</dbReference>